<protein>
    <submittedName>
        <fullName evidence="1">Endonuclease-reverse transcriptase</fullName>
    </submittedName>
</protein>
<keyword evidence="1" id="KW-0540">Nuclease</keyword>
<evidence type="ECO:0000313" key="1">
    <source>
        <dbReference type="EMBL" id="JAR97889.1"/>
    </source>
</evidence>
<proteinExistence type="predicted"/>
<dbReference type="GO" id="GO:0003964">
    <property type="term" value="F:RNA-directed DNA polymerase activity"/>
    <property type="evidence" value="ECO:0007669"/>
    <property type="project" value="UniProtKB-KW"/>
</dbReference>
<keyword evidence="1" id="KW-0255">Endonuclease</keyword>
<dbReference type="AlphaFoldDB" id="A0A170WM94"/>
<dbReference type="GO" id="GO:0004519">
    <property type="term" value="F:endonuclease activity"/>
    <property type="evidence" value="ECO:0007669"/>
    <property type="project" value="UniProtKB-KW"/>
</dbReference>
<reference evidence="1" key="1">
    <citation type="submission" date="2016-04" db="EMBL/GenBank/DDBJ databases">
        <authorList>
            <person name="Calderon-Fernandez G.M.Sr."/>
        </authorList>
    </citation>
    <scope>NUCLEOTIDE SEQUENCE</scope>
    <source>
        <strain evidence="1">Int1</strain>
        <tissue evidence="1">Integument</tissue>
    </source>
</reference>
<sequence length="107" mass="12592">MRMSNPSNIWGPYLHGSEIKDRLAPGNKCYFALNRLLKSKVVSRKHKTVIRPVLTYACETWILNKSECNMLRIWERKILRRIFGAKQINGTWQTRKNSELQQLYASP</sequence>
<keyword evidence="1" id="KW-0548">Nucleotidyltransferase</keyword>
<dbReference type="EMBL" id="GEMB01005431">
    <property type="protein sequence ID" value="JAR97889.1"/>
    <property type="molecule type" value="Transcribed_RNA"/>
</dbReference>
<keyword evidence="1" id="KW-0808">Transferase</keyword>
<reference evidence="1" key="2">
    <citation type="journal article" date="2017" name="J. Med. Entomol.">
        <title>Transcriptome Analysis of the Triatoma infestans (Hemiptera: Reduviidae) Integument.</title>
        <authorList>
            <person name="Calderon-Fernandez G.M."/>
            <person name="Moriconi D.E."/>
            <person name="Dulbecco A.B."/>
            <person name="Juarez M.P."/>
        </authorList>
    </citation>
    <scope>NUCLEOTIDE SEQUENCE</scope>
    <source>
        <strain evidence="1">Int1</strain>
        <tissue evidence="1">Integument</tissue>
    </source>
</reference>
<keyword evidence="1" id="KW-0378">Hydrolase</keyword>
<name>A0A170WM94_TRIIF</name>
<feature type="non-terminal residue" evidence="1">
    <location>
        <position position="107"/>
    </location>
</feature>
<organism evidence="1">
    <name type="scientific">Triatoma infestans</name>
    <name type="common">Assassin bug</name>
    <dbReference type="NCBI Taxonomy" id="30076"/>
    <lineage>
        <taxon>Eukaryota</taxon>
        <taxon>Metazoa</taxon>
        <taxon>Ecdysozoa</taxon>
        <taxon>Arthropoda</taxon>
        <taxon>Hexapoda</taxon>
        <taxon>Insecta</taxon>
        <taxon>Pterygota</taxon>
        <taxon>Neoptera</taxon>
        <taxon>Paraneoptera</taxon>
        <taxon>Hemiptera</taxon>
        <taxon>Heteroptera</taxon>
        <taxon>Panheteroptera</taxon>
        <taxon>Cimicomorpha</taxon>
        <taxon>Reduviidae</taxon>
        <taxon>Triatominae</taxon>
        <taxon>Triatoma</taxon>
    </lineage>
</organism>
<accession>A0A170WM94</accession>
<keyword evidence="1" id="KW-0695">RNA-directed DNA polymerase</keyword>